<comment type="similarity">
    <text evidence="1">Belongs to the importin alpha family.</text>
</comment>
<evidence type="ECO:0000256" key="3">
    <source>
        <dbReference type="ARBA" id="ARBA00022927"/>
    </source>
</evidence>
<sequence length="490" mass="55559">MSDLRKSQQPLNSLCKNFQGELSELRTSRRQELLRSKRNIPSLKPSHAKLTTLPTPEQLINYAETGLSGNTDSMDILLDCVNLDSKYVFDLISIGFYSRGFTTLQTLSSPILSQFLRICSNSVSSKNTEEITKHFISLGLINALDWMFSLNEEDVVKNGLWLISNCFTDSQTIKKQFLSVGICDKVLNLVTRMPTQDIIATSIWFVSNICNSNLFDVALDITRIIQFVCTILQNKNCYNTNVVDDAVWCLVFLCEWEKYSQFLFTEQIFKLVFSVIVEPSCAYSCVSFFINVSYNNEDGKYISMLVADGIFGYLEKIIHSATPKTMKKAFNCVSNLIGNPDPSPIEVLVSTTQILQIACDQVSNERNGYKLRIEMAFVITNSLYGTGGELVNLIVTKCPNLFETLVYIFKTMNNDSFLLNSLLKVIGDLIELYYENGTNIVCVLETYSFDETLHEILARPKTKESVKNTIKKFLCLYNTYNTKDRGFGEL</sequence>
<keyword evidence="5" id="KW-1185">Reference proteome</keyword>
<gene>
    <name evidence="4" type="ORF">EIN_229630</name>
</gene>
<dbReference type="KEGG" id="eiv:EIN_229630"/>
<organism evidence="4 5">
    <name type="scientific">Entamoeba invadens IP1</name>
    <dbReference type="NCBI Taxonomy" id="370355"/>
    <lineage>
        <taxon>Eukaryota</taxon>
        <taxon>Amoebozoa</taxon>
        <taxon>Evosea</taxon>
        <taxon>Archamoebae</taxon>
        <taxon>Mastigamoebida</taxon>
        <taxon>Entamoebidae</taxon>
        <taxon>Entamoeba</taxon>
    </lineage>
</organism>
<evidence type="ECO:0008006" key="6">
    <source>
        <dbReference type="Google" id="ProtNLM"/>
    </source>
</evidence>
<dbReference type="VEuPathDB" id="AmoebaDB:EIN_229630"/>
<dbReference type="EMBL" id="KB206756">
    <property type="protein sequence ID" value="ELP88430.1"/>
    <property type="molecule type" value="Genomic_DNA"/>
</dbReference>
<evidence type="ECO:0000256" key="1">
    <source>
        <dbReference type="ARBA" id="ARBA00010394"/>
    </source>
</evidence>
<evidence type="ECO:0000313" key="5">
    <source>
        <dbReference type="Proteomes" id="UP000014680"/>
    </source>
</evidence>
<name>A0A0A1U6B7_ENTIV</name>
<dbReference type="InterPro" id="IPR016024">
    <property type="entry name" value="ARM-type_fold"/>
</dbReference>
<dbReference type="GeneID" id="14887276"/>
<dbReference type="SUPFAM" id="SSF48371">
    <property type="entry name" value="ARM repeat"/>
    <property type="match status" value="1"/>
</dbReference>
<dbReference type="PANTHER" id="PTHR23316">
    <property type="entry name" value="IMPORTIN ALPHA"/>
    <property type="match status" value="1"/>
</dbReference>
<accession>A0A0A1U6B7</accession>
<dbReference type="AlphaFoldDB" id="A0A0A1U6B7"/>
<keyword evidence="2" id="KW-0813">Transport</keyword>
<dbReference type="Proteomes" id="UP000014680">
    <property type="component" value="Unassembled WGS sequence"/>
</dbReference>
<protein>
    <recommendedName>
        <fullName evidence="6">Importin subunit alpha</fullName>
    </recommendedName>
</protein>
<evidence type="ECO:0000256" key="2">
    <source>
        <dbReference type="ARBA" id="ARBA00022448"/>
    </source>
</evidence>
<reference evidence="4 5" key="1">
    <citation type="submission" date="2012-10" db="EMBL/GenBank/DDBJ databases">
        <authorList>
            <person name="Zafar N."/>
            <person name="Inman J."/>
            <person name="Hall N."/>
            <person name="Lorenzi H."/>
            <person name="Caler E."/>
        </authorList>
    </citation>
    <scope>NUCLEOTIDE SEQUENCE [LARGE SCALE GENOMIC DNA]</scope>
    <source>
        <strain evidence="4 5">IP1</strain>
    </source>
</reference>
<proteinExistence type="inferred from homology"/>
<dbReference type="GO" id="GO:0015031">
    <property type="term" value="P:protein transport"/>
    <property type="evidence" value="ECO:0007669"/>
    <property type="project" value="UniProtKB-KW"/>
</dbReference>
<dbReference type="RefSeq" id="XP_004255201.1">
    <property type="nucleotide sequence ID" value="XM_004255153.1"/>
</dbReference>
<evidence type="ECO:0000313" key="4">
    <source>
        <dbReference type="EMBL" id="ELP88430.1"/>
    </source>
</evidence>
<dbReference type="Gene3D" id="1.25.10.10">
    <property type="entry name" value="Leucine-rich Repeat Variant"/>
    <property type="match status" value="1"/>
</dbReference>
<keyword evidence="3" id="KW-0653">Protein transport</keyword>
<dbReference type="InterPro" id="IPR011989">
    <property type="entry name" value="ARM-like"/>
</dbReference>